<keyword evidence="6" id="KW-0175">Coiled coil</keyword>
<dbReference type="SUPFAM" id="SSF57959">
    <property type="entry name" value="Leucine zipper domain"/>
    <property type="match status" value="1"/>
</dbReference>
<dbReference type="OrthoDB" id="551672at2759"/>
<dbReference type="RefSeq" id="XP_004511808.2">
    <property type="nucleotide sequence ID" value="XM_004511751.3"/>
</dbReference>
<dbReference type="FunFam" id="1.20.5.170:FF:000020">
    <property type="entry name" value="BZIP transcription factor"/>
    <property type="match status" value="1"/>
</dbReference>
<sequence length="188" mass="21675">MSPLSCLSSLSPSFLSPLLSYKPTMLSTLSASNFTALDVDLTPWDFDDVLSAFEIPTSPKLTSSSGSGEPNEIRLEVEKPGFDDSNRNMEERKRKRMISNRESARRSRMRKQRHLENLRNQLNLFKVKNRELKTGLQFLLCHLNRLRTENEWLRSERTVLRQKLSNISQILVFQPFSTAWPCNIATAE</sequence>
<dbReference type="CDD" id="cd14702">
    <property type="entry name" value="bZIP_plant_GBF1"/>
    <property type="match status" value="1"/>
</dbReference>
<dbReference type="Proteomes" id="UP000087171">
    <property type="component" value="Chromosome Ca8"/>
</dbReference>
<keyword evidence="2" id="KW-0805">Transcription regulation</keyword>
<name>A0A1S2YY64_CICAR</name>
<dbReference type="AlphaFoldDB" id="A0A1S2YY64"/>
<proteinExistence type="predicted"/>
<dbReference type="InterPro" id="IPR045314">
    <property type="entry name" value="bZIP_plant_GBF1"/>
</dbReference>
<organism evidence="8 9">
    <name type="scientific">Cicer arietinum</name>
    <name type="common">Chickpea</name>
    <name type="synonym">Garbanzo</name>
    <dbReference type="NCBI Taxonomy" id="3827"/>
    <lineage>
        <taxon>Eukaryota</taxon>
        <taxon>Viridiplantae</taxon>
        <taxon>Streptophyta</taxon>
        <taxon>Embryophyta</taxon>
        <taxon>Tracheophyta</taxon>
        <taxon>Spermatophyta</taxon>
        <taxon>Magnoliopsida</taxon>
        <taxon>eudicotyledons</taxon>
        <taxon>Gunneridae</taxon>
        <taxon>Pentapetalae</taxon>
        <taxon>rosids</taxon>
        <taxon>fabids</taxon>
        <taxon>Fabales</taxon>
        <taxon>Fabaceae</taxon>
        <taxon>Papilionoideae</taxon>
        <taxon>50 kb inversion clade</taxon>
        <taxon>NPAAA clade</taxon>
        <taxon>Hologalegina</taxon>
        <taxon>IRL clade</taxon>
        <taxon>Cicereae</taxon>
        <taxon>Cicer</taxon>
    </lineage>
</organism>
<evidence type="ECO:0000313" key="8">
    <source>
        <dbReference type="Proteomes" id="UP000087171"/>
    </source>
</evidence>
<dbReference type="PROSITE" id="PS00036">
    <property type="entry name" value="BZIP_BASIC"/>
    <property type="match status" value="1"/>
</dbReference>
<reference evidence="8" key="1">
    <citation type="journal article" date="2013" name="Nat. Biotechnol.">
        <title>Draft genome sequence of chickpea (Cicer arietinum) provides a resource for trait improvement.</title>
        <authorList>
            <person name="Varshney R.K."/>
            <person name="Song C."/>
            <person name="Saxena R.K."/>
            <person name="Azam S."/>
            <person name="Yu S."/>
            <person name="Sharpe A.G."/>
            <person name="Cannon S."/>
            <person name="Baek J."/>
            <person name="Rosen B.D."/>
            <person name="Tar'an B."/>
            <person name="Millan T."/>
            <person name="Zhang X."/>
            <person name="Ramsay L.D."/>
            <person name="Iwata A."/>
            <person name="Wang Y."/>
            <person name="Nelson W."/>
            <person name="Farmer A.D."/>
            <person name="Gaur P.M."/>
            <person name="Soderlund C."/>
            <person name="Penmetsa R.V."/>
            <person name="Xu C."/>
            <person name="Bharti A.K."/>
            <person name="He W."/>
            <person name="Winter P."/>
            <person name="Zhao S."/>
            <person name="Hane J.K."/>
            <person name="Carrasquilla-Garcia N."/>
            <person name="Condie J.A."/>
            <person name="Upadhyaya H.D."/>
            <person name="Luo M.C."/>
            <person name="Thudi M."/>
            <person name="Gowda C.L."/>
            <person name="Singh N.P."/>
            <person name="Lichtenzveig J."/>
            <person name="Gali K.K."/>
            <person name="Rubio J."/>
            <person name="Nadarajan N."/>
            <person name="Dolezel J."/>
            <person name="Bansal K.C."/>
            <person name="Xu X."/>
            <person name="Edwards D."/>
            <person name="Zhang G."/>
            <person name="Kahl G."/>
            <person name="Gil J."/>
            <person name="Singh K.B."/>
            <person name="Datta S.K."/>
            <person name="Jackson S.A."/>
            <person name="Wang J."/>
            <person name="Cook D.R."/>
        </authorList>
    </citation>
    <scope>NUCLEOTIDE SEQUENCE [LARGE SCALE GENOMIC DNA]</scope>
    <source>
        <strain evidence="8">cv. CDC Frontier</strain>
    </source>
</reference>
<dbReference type="GO" id="GO:0045893">
    <property type="term" value="P:positive regulation of DNA-templated transcription"/>
    <property type="evidence" value="ECO:0007669"/>
    <property type="project" value="TreeGrafter"/>
</dbReference>
<feature type="coiled-coil region" evidence="6">
    <location>
        <begin position="101"/>
        <end position="163"/>
    </location>
</feature>
<evidence type="ECO:0000256" key="1">
    <source>
        <dbReference type="ARBA" id="ARBA00004123"/>
    </source>
</evidence>
<dbReference type="PANTHER" id="PTHR45764">
    <property type="entry name" value="BZIP TRANSCRIPTION FACTOR 44"/>
    <property type="match status" value="1"/>
</dbReference>
<evidence type="ECO:0000313" key="9">
    <source>
        <dbReference type="RefSeq" id="XP_004511808.2"/>
    </source>
</evidence>
<dbReference type="GO" id="GO:0046982">
    <property type="term" value="F:protein heterodimerization activity"/>
    <property type="evidence" value="ECO:0007669"/>
    <property type="project" value="UniProtKB-ARBA"/>
</dbReference>
<dbReference type="SMART" id="SM00338">
    <property type="entry name" value="BRLZ"/>
    <property type="match status" value="1"/>
</dbReference>
<protein>
    <submittedName>
        <fullName evidence="9">BZIP transcription factor RISBZ3-like</fullName>
    </submittedName>
</protein>
<feature type="domain" description="BZIP" evidence="7">
    <location>
        <begin position="90"/>
        <end position="153"/>
    </location>
</feature>
<keyword evidence="8" id="KW-1185">Reference proteome</keyword>
<evidence type="ECO:0000259" key="7">
    <source>
        <dbReference type="PROSITE" id="PS50217"/>
    </source>
</evidence>
<dbReference type="InterPro" id="IPR046347">
    <property type="entry name" value="bZIP_sf"/>
</dbReference>
<evidence type="ECO:0000256" key="2">
    <source>
        <dbReference type="ARBA" id="ARBA00023015"/>
    </source>
</evidence>
<dbReference type="eggNOG" id="ENOG502S2QU">
    <property type="taxonomic scope" value="Eukaryota"/>
</dbReference>
<evidence type="ECO:0000256" key="6">
    <source>
        <dbReference type="SAM" id="Coils"/>
    </source>
</evidence>
<keyword evidence="3" id="KW-0238">DNA-binding</keyword>
<dbReference type="Pfam" id="PF00170">
    <property type="entry name" value="bZIP_1"/>
    <property type="match status" value="1"/>
</dbReference>
<gene>
    <name evidence="9" type="primary">LOC101511833</name>
</gene>
<comment type="subcellular location">
    <subcellularLocation>
        <location evidence="1">Nucleus</location>
    </subcellularLocation>
</comment>
<evidence type="ECO:0000256" key="3">
    <source>
        <dbReference type="ARBA" id="ARBA00023125"/>
    </source>
</evidence>
<evidence type="ECO:0000256" key="4">
    <source>
        <dbReference type="ARBA" id="ARBA00023163"/>
    </source>
</evidence>
<dbReference type="GO" id="GO:0000976">
    <property type="term" value="F:transcription cis-regulatory region binding"/>
    <property type="evidence" value="ECO:0007669"/>
    <property type="project" value="TreeGrafter"/>
</dbReference>
<dbReference type="GO" id="GO:0003700">
    <property type="term" value="F:DNA-binding transcription factor activity"/>
    <property type="evidence" value="ECO:0007669"/>
    <property type="project" value="InterPro"/>
</dbReference>
<dbReference type="PROSITE" id="PS50217">
    <property type="entry name" value="BZIP"/>
    <property type="match status" value="1"/>
</dbReference>
<reference evidence="9" key="2">
    <citation type="submission" date="2025-08" db="UniProtKB">
        <authorList>
            <consortium name="RefSeq"/>
        </authorList>
    </citation>
    <scope>IDENTIFICATION</scope>
    <source>
        <tissue evidence="9">Etiolated seedlings</tissue>
    </source>
</reference>
<dbReference type="GO" id="GO:0005634">
    <property type="term" value="C:nucleus"/>
    <property type="evidence" value="ECO:0007669"/>
    <property type="project" value="UniProtKB-SubCell"/>
</dbReference>
<dbReference type="PANTHER" id="PTHR45764:SF17">
    <property type="entry name" value="BZIP TRANSCRIPTION FACTOR"/>
    <property type="match status" value="1"/>
</dbReference>
<accession>A0A1S2YY64</accession>
<evidence type="ECO:0000256" key="5">
    <source>
        <dbReference type="ARBA" id="ARBA00023242"/>
    </source>
</evidence>
<dbReference type="Gene3D" id="1.20.5.170">
    <property type="match status" value="1"/>
</dbReference>
<dbReference type="PaxDb" id="3827-XP_004511808.1"/>
<keyword evidence="5" id="KW-0539">Nucleus</keyword>
<dbReference type="InterPro" id="IPR004827">
    <property type="entry name" value="bZIP"/>
</dbReference>
<keyword evidence="4" id="KW-0804">Transcription</keyword>